<proteinExistence type="predicted"/>
<name>A0A6A5Z0Q6_9PLEO</name>
<dbReference type="EMBL" id="ML977329">
    <property type="protein sequence ID" value="KAF2113002.1"/>
    <property type="molecule type" value="Genomic_DNA"/>
</dbReference>
<dbReference type="PANTHER" id="PTHR42080">
    <property type="entry name" value="SRR1 DOMAIN-CONTAINING PROTEIN"/>
    <property type="match status" value="1"/>
</dbReference>
<gene>
    <name evidence="2" type="ORF">BDV96DRAFT_648624</name>
</gene>
<evidence type="ECO:0000259" key="1">
    <source>
        <dbReference type="Pfam" id="PF07985"/>
    </source>
</evidence>
<feature type="domain" description="SRR1-like" evidence="1">
    <location>
        <begin position="173"/>
        <end position="332"/>
    </location>
</feature>
<keyword evidence="3" id="KW-1185">Reference proteome</keyword>
<dbReference type="Pfam" id="PF07985">
    <property type="entry name" value="SRR1"/>
    <property type="match status" value="1"/>
</dbReference>
<sequence>MSEHKDRVRWFWHPVDLYTFDKTRNSHPIFTRELLQQAANSRNLAQQTGYKSCILAKDLNGIDRVIWKPTLKSPAEGEVAHVNIQYLTYPEMTPELMGMGWNGVKCQLLRDYNSGSDLSNDEHLAVPIFLQTVHWKEVEDTSPNLIAVLNEWRPYCQDLKRSWQSSKMFDKFQKLFISHANDSVPIEKIVCFGLGDLVIGGKESIRQHLMIFTMAEALDSFYMSQDPRADLVQVILQDPGYSTLEHVIFSELAGRAITFVDDPDGILGIDRNSLVVAPHLPTSMPLMQIIADMFWEDLDKGPVGIISDNLGSIAGRKTFMIADRVTPRVETMLQSYREVWDRETLEEWMDLPATERDQPKRLRDAEWSLAENLVAWDYFRR</sequence>
<evidence type="ECO:0000313" key="2">
    <source>
        <dbReference type="EMBL" id="KAF2113002.1"/>
    </source>
</evidence>
<organism evidence="2 3">
    <name type="scientific">Lophiotrema nucula</name>
    <dbReference type="NCBI Taxonomy" id="690887"/>
    <lineage>
        <taxon>Eukaryota</taxon>
        <taxon>Fungi</taxon>
        <taxon>Dikarya</taxon>
        <taxon>Ascomycota</taxon>
        <taxon>Pezizomycotina</taxon>
        <taxon>Dothideomycetes</taxon>
        <taxon>Pleosporomycetidae</taxon>
        <taxon>Pleosporales</taxon>
        <taxon>Lophiotremataceae</taxon>
        <taxon>Lophiotrema</taxon>
    </lineage>
</organism>
<dbReference type="AlphaFoldDB" id="A0A6A5Z0Q6"/>
<dbReference type="PANTHER" id="PTHR42080:SF1">
    <property type="entry name" value="SRR1-LIKE DOMAIN-CONTAINING PROTEIN"/>
    <property type="match status" value="1"/>
</dbReference>
<dbReference type="OrthoDB" id="5230585at2759"/>
<dbReference type="InterPro" id="IPR012942">
    <property type="entry name" value="SRR1-like"/>
</dbReference>
<accession>A0A6A5Z0Q6</accession>
<protein>
    <recommendedName>
        <fullName evidence="1">SRR1-like domain-containing protein</fullName>
    </recommendedName>
</protein>
<evidence type="ECO:0000313" key="3">
    <source>
        <dbReference type="Proteomes" id="UP000799770"/>
    </source>
</evidence>
<reference evidence="2" key="1">
    <citation type="journal article" date="2020" name="Stud. Mycol.">
        <title>101 Dothideomycetes genomes: a test case for predicting lifestyles and emergence of pathogens.</title>
        <authorList>
            <person name="Haridas S."/>
            <person name="Albert R."/>
            <person name="Binder M."/>
            <person name="Bloem J."/>
            <person name="Labutti K."/>
            <person name="Salamov A."/>
            <person name="Andreopoulos B."/>
            <person name="Baker S."/>
            <person name="Barry K."/>
            <person name="Bills G."/>
            <person name="Bluhm B."/>
            <person name="Cannon C."/>
            <person name="Castanera R."/>
            <person name="Culley D."/>
            <person name="Daum C."/>
            <person name="Ezra D."/>
            <person name="Gonzalez J."/>
            <person name="Henrissat B."/>
            <person name="Kuo A."/>
            <person name="Liang C."/>
            <person name="Lipzen A."/>
            <person name="Lutzoni F."/>
            <person name="Magnuson J."/>
            <person name="Mondo S."/>
            <person name="Nolan M."/>
            <person name="Ohm R."/>
            <person name="Pangilinan J."/>
            <person name="Park H.-J."/>
            <person name="Ramirez L."/>
            <person name="Alfaro M."/>
            <person name="Sun H."/>
            <person name="Tritt A."/>
            <person name="Yoshinaga Y."/>
            <person name="Zwiers L.-H."/>
            <person name="Turgeon B."/>
            <person name="Goodwin S."/>
            <person name="Spatafora J."/>
            <person name="Crous P."/>
            <person name="Grigoriev I."/>
        </authorList>
    </citation>
    <scope>NUCLEOTIDE SEQUENCE</scope>
    <source>
        <strain evidence="2">CBS 627.86</strain>
    </source>
</reference>
<dbReference type="Proteomes" id="UP000799770">
    <property type="component" value="Unassembled WGS sequence"/>
</dbReference>